<dbReference type="Proteomes" id="UP001283361">
    <property type="component" value="Unassembled WGS sequence"/>
</dbReference>
<feature type="region of interest" description="Disordered" evidence="1">
    <location>
        <begin position="42"/>
        <end position="65"/>
    </location>
</feature>
<accession>A0AAE1D0P5</accession>
<proteinExistence type="predicted"/>
<keyword evidence="3" id="KW-1185">Reference proteome</keyword>
<protein>
    <submittedName>
        <fullName evidence="2">Uncharacterized protein</fullName>
    </submittedName>
</protein>
<gene>
    <name evidence="2" type="ORF">RRG08_063815</name>
</gene>
<organism evidence="2 3">
    <name type="scientific">Elysia crispata</name>
    <name type="common">lettuce slug</name>
    <dbReference type="NCBI Taxonomy" id="231223"/>
    <lineage>
        <taxon>Eukaryota</taxon>
        <taxon>Metazoa</taxon>
        <taxon>Spiralia</taxon>
        <taxon>Lophotrochozoa</taxon>
        <taxon>Mollusca</taxon>
        <taxon>Gastropoda</taxon>
        <taxon>Heterobranchia</taxon>
        <taxon>Euthyneura</taxon>
        <taxon>Panpulmonata</taxon>
        <taxon>Sacoglossa</taxon>
        <taxon>Placobranchoidea</taxon>
        <taxon>Plakobranchidae</taxon>
        <taxon>Elysia</taxon>
    </lineage>
</organism>
<reference evidence="2" key="1">
    <citation type="journal article" date="2023" name="G3 (Bethesda)">
        <title>A reference genome for the long-term kleptoplast-retaining sea slug Elysia crispata morphotype clarki.</title>
        <authorList>
            <person name="Eastman K.E."/>
            <person name="Pendleton A.L."/>
            <person name="Shaikh M.A."/>
            <person name="Suttiyut T."/>
            <person name="Ogas R."/>
            <person name="Tomko P."/>
            <person name="Gavelis G."/>
            <person name="Widhalm J.R."/>
            <person name="Wisecaver J.H."/>
        </authorList>
    </citation>
    <scope>NUCLEOTIDE SEQUENCE</scope>
    <source>
        <strain evidence="2">ECLA1</strain>
    </source>
</reference>
<evidence type="ECO:0000313" key="2">
    <source>
        <dbReference type="EMBL" id="KAK3748442.1"/>
    </source>
</evidence>
<name>A0AAE1D0P5_9GAST</name>
<evidence type="ECO:0000313" key="3">
    <source>
        <dbReference type="Proteomes" id="UP001283361"/>
    </source>
</evidence>
<sequence>MGDEYCIASPAWVPTPPEIRYVHFDEWSRDMGKIRTNVCGGLEEGMGGGKGGGRGESQGREAKVNKPDLLERAPAQGSQISVLVLNQHISTGLGRPISFGSNWLDTPDFLNYHFVC</sequence>
<evidence type="ECO:0000256" key="1">
    <source>
        <dbReference type="SAM" id="MobiDB-lite"/>
    </source>
</evidence>
<feature type="compositionally biased region" description="Gly residues" evidence="1">
    <location>
        <begin position="42"/>
        <end position="56"/>
    </location>
</feature>
<comment type="caution">
    <text evidence="2">The sequence shown here is derived from an EMBL/GenBank/DDBJ whole genome shotgun (WGS) entry which is preliminary data.</text>
</comment>
<dbReference type="AlphaFoldDB" id="A0AAE1D0P5"/>
<dbReference type="EMBL" id="JAWDGP010006021">
    <property type="protein sequence ID" value="KAK3748442.1"/>
    <property type="molecule type" value="Genomic_DNA"/>
</dbReference>